<reference evidence="6 7" key="1">
    <citation type="journal article" date="2019" name="Int. J. Syst. Evol. Microbiol.">
        <title>The Global Catalogue of Microorganisms (GCM) 10K type strain sequencing project: providing services to taxonomists for standard genome sequencing and annotation.</title>
        <authorList>
            <consortium name="The Broad Institute Genomics Platform"/>
            <consortium name="The Broad Institute Genome Sequencing Center for Infectious Disease"/>
            <person name="Wu L."/>
            <person name="Ma J."/>
        </authorList>
    </citation>
    <scope>NUCLEOTIDE SEQUENCE [LARGE SCALE GENOMIC DNA]</scope>
    <source>
        <strain evidence="6 7">JCM 13002</strain>
    </source>
</reference>
<protein>
    <submittedName>
        <fullName evidence="6">MBL fold metallo-hydrolase</fullName>
    </submittedName>
</protein>
<dbReference type="PANTHER" id="PTHR42978">
    <property type="entry name" value="QUORUM-QUENCHING LACTONASE YTNP-RELATED-RELATED"/>
    <property type="match status" value="1"/>
</dbReference>
<evidence type="ECO:0000313" key="7">
    <source>
        <dbReference type="Proteomes" id="UP001499987"/>
    </source>
</evidence>
<evidence type="ECO:0000256" key="2">
    <source>
        <dbReference type="ARBA" id="ARBA00022723"/>
    </source>
</evidence>
<evidence type="ECO:0000256" key="1">
    <source>
        <dbReference type="ARBA" id="ARBA00007749"/>
    </source>
</evidence>
<dbReference type="Pfam" id="PF00753">
    <property type="entry name" value="Lactamase_B"/>
    <property type="match status" value="1"/>
</dbReference>
<dbReference type="Proteomes" id="UP001499987">
    <property type="component" value="Unassembled WGS sequence"/>
</dbReference>
<dbReference type="InterPro" id="IPR001279">
    <property type="entry name" value="Metallo-B-lactamas"/>
</dbReference>
<evidence type="ECO:0000256" key="3">
    <source>
        <dbReference type="ARBA" id="ARBA00022801"/>
    </source>
</evidence>
<dbReference type="PANTHER" id="PTHR42978:SF3">
    <property type="entry name" value="BLR3078 PROTEIN"/>
    <property type="match status" value="1"/>
</dbReference>
<dbReference type="InterPro" id="IPR036866">
    <property type="entry name" value="RibonucZ/Hydroxyglut_hydro"/>
</dbReference>
<evidence type="ECO:0000313" key="6">
    <source>
        <dbReference type="EMBL" id="GAA1098654.1"/>
    </source>
</evidence>
<dbReference type="RefSeq" id="WP_344625620.1">
    <property type="nucleotide sequence ID" value="NZ_BAAALD010000048.1"/>
</dbReference>
<accession>A0ABN1TQZ3</accession>
<keyword evidence="2" id="KW-0479">Metal-binding</keyword>
<feature type="domain" description="Metallo-beta-lactamase" evidence="5">
    <location>
        <begin position="31"/>
        <end position="264"/>
    </location>
</feature>
<name>A0ABN1TQZ3_9ACTN</name>
<comment type="caution">
    <text evidence="6">The sequence shown here is derived from an EMBL/GenBank/DDBJ whole genome shotgun (WGS) entry which is preliminary data.</text>
</comment>
<dbReference type="Gene3D" id="3.60.15.10">
    <property type="entry name" value="Ribonuclease Z/Hydroxyacylglutathione hydrolase-like"/>
    <property type="match status" value="1"/>
</dbReference>
<dbReference type="SUPFAM" id="SSF56281">
    <property type="entry name" value="Metallo-hydrolase/oxidoreductase"/>
    <property type="match status" value="1"/>
</dbReference>
<gene>
    <name evidence="6" type="ORF">GCM10009663_46830</name>
</gene>
<sequence length="290" mass="31685">MRVHHLDCATMCPFGGRLLLGSGGPLVGRLSAHCLLIEGPTGLILVDTAFGTADVADPGRLGRQFLTMVRPRLDLAHTALHRIRALGYRPEDVRDIVLTHLDLDHAGGISDFPHARIHVLDEELRAARARATRGERDRYRPAQWAHNPRWVEHPRHGATEDWYGLPAVPILPGDTPDLLLVPLPGHSRGHSGVAVRTADRWLLHCGDAYFSHTDVAPGPVRRPPGLTAFQRLVAIDDGARRDTLERLRELRRTHADEIRLVCAHDPFDLAAPGAPAGATATAAAPLDPQP</sequence>
<dbReference type="CDD" id="cd07742">
    <property type="entry name" value="metallo-hydrolase-like_MBL-fold"/>
    <property type="match status" value="1"/>
</dbReference>
<evidence type="ECO:0000259" key="5">
    <source>
        <dbReference type="SMART" id="SM00849"/>
    </source>
</evidence>
<dbReference type="SMART" id="SM00849">
    <property type="entry name" value="Lactamase_B"/>
    <property type="match status" value="1"/>
</dbReference>
<dbReference type="EMBL" id="BAAALD010000048">
    <property type="protein sequence ID" value="GAA1098654.1"/>
    <property type="molecule type" value="Genomic_DNA"/>
</dbReference>
<organism evidence="6 7">
    <name type="scientific">Kitasatospora arboriphila</name>
    <dbReference type="NCBI Taxonomy" id="258052"/>
    <lineage>
        <taxon>Bacteria</taxon>
        <taxon>Bacillati</taxon>
        <taxon>Actinomycetota</taxon>
        <taxon>Actinomycetes</taxon>
        <taxon>Kitasatosporales</taxon>
        <taxon>Streptomycetaceae</taxon>
        <taxon>Kitasatospora</taxon>
    </lineage>
</organism>
<comment type="similarity">
    <text evidence="1">Belongs to the metallo-beta-lactamase superfamily.</text>
</comment>
<keyword evidence="7" id="KW-1185">Reference proteome</keyword>
<keyword evidence="3" id="KW-0378">Hydrolase</keyword>
<proteinExistence type="inferred from homology"/>
<dbReference type="InterPro" id="IPR051013">
    <property type="entry name" value="MBL_superfamily_lactonases"/>
</dbReference>
<keyword evidence="4" id="KW-0862">Zinc</keyword>
<evidence type="ECO:0000256" key="4">
    <source>
        <dbReference type="ARBA" id="ARBA00022833"/>
    </source>
</evidence>